<protein>
    <submittedName>
        <fullName evidence="1">Replisome organizer protein</fullName>
    </submittedName>
</protein>
<dbReference type="InterPro" id="IPR036173">
    <property type="entry name" value="G39-like_N_sf"/>
</dbReference>
<dbReference type="Gene3D" id="1.10.8.200">
    <property type="entry name" value="Replisome organizer (g39p helicase loader/inhibitor protein)"/>
    <property type="match status" value="1"/>
</dbReference>
<dbReference type="EMBL" id="BK015212">
    <property type="protein sequence ID" value="DAD96204.1"/>
    <property type="molecule type" value="Genomic_DNA"/>
</dbReference>
<dbReference type="SUPFAM" id="SSF89064">
    <property type="entry name" value="Replisome organizer (g39p helicase loader/inhibitor protein)"/>
    <property type="match status" value="1"/>
</dbReference>
<sequence length="134" mass="15447">MEKQDTRRLFSLIETIYPNAKQQSRTAADLEAWTLVLAPWDYEDVKQAVIVRARENRFYPDVYELVPFLPKLEKPNAKEAPMPEPSDAYLEKFYAKAGEQHERWHDAGIPTPSEAKKQGMTYAAWCALADMRGV</sequence>
<reference evidence="1" key="1">
    <citation type="journal article" date="2021" name="Proc. Natl. Acad. Sci. U.S.A.">
        <title>A Catalog of Tens of Thousands of Viruses from Human Metagenomes Reveals Hidden Associations with Chronic Diseases.</title>
        <authorList>
            <person name="Tisza M.J."/>
            <person name="Buck C.B."/>
        </authorList>
    </citation>
    <scope>NUCLEOTIDE SEQUENCE</scope>
    <source>
        <strain evidence="1">CtlnK45</strain>
    </source>
</reference>
<organism evidence="1">
    <name type="scientific">Myoviridae sp. ctlnK45</name>
    <dbReference type="NCBI Taxonomy" id="2826693"/>
    <lineage>
        <taxon>Viruses</taxon>
        <taxon>Duplodnaviria</taxon>
        <taxon>Heunggongvirae</taxon>
        <taxon>Uroviricota</taxon>
        <taxon>Caudoviricetes</taxon>
    </lineage>
</organism>
<proteinExistence type="predicted"/>
<evidence type="ECO:0000313" key="1">
    <source>
        <dbReference type="EMBL" id="DAD96204.1"/>
    </source>
</evidence>
<accession>A0A8S5NPB1</accession>
<name>A0A8S5NPB1_9CAUD</name>